<comment type="caution">
    <text evidence="3">The sequence shown here is derived from an EMBL/GenBank/DDBJ whole genome shotgun (WGS) entry which is preliminary data.</text>
</comment>
<evidence type="ECO:0000313" key="3">
    <source>
        <dbReference type="EMBL" id="KAB8133673.1"/>
    </source>
</evidence>
<evidence type="ECO:0000259" key="2">
    <source>
        <dbReference type="Pfam" id="PF13477"/>
    </source>
</evidence>
<dbReference type="GO" id="GO:0016757">
    <property type="term" value="F:glycosyltransferase activity"/>
    <property type="evidence" value="ECO:0007669"/>
    <property type="project" value="InterPro"/>
</dbReference>
<dbReference type="InterPro" id="IPR001296">
    <property type="entry name" value="Glyco_trans_1"/>
</dbReference>
<dbReference type="PANTHER" id="PTHR12526:SF638">
    <property type="entry name" value="SPORE COAT PROTEIN SA"/>
    <property type="match status" value="1"/>
</dbReference>
<dbReference type="InterPro" id="IPR028098">
    <property type="entry name" value="Glyco_trans_4-like_N"/>
</dbReference>
<dbReference type="Pfam" id="PF13477">
    <property type="entry name" value="Glyco_trans_4_2"/>
    <property type="match status" value="1"/>
</dbReference>
<proteinExistence type="predicted"/>
<dbReference type="Gene3D" id="3.40.50.2000">
    <property type="entry name" value="Glycogen Phosphorylase B"/>
    <property type="match status" value="2"/>
</dbReference>
<name>A0A7C8L6U7_9BACI</name>
<keyword evidence="3" id="KW-0808">Transferase</keyword>
<evidence type="ECO:0000259" key="1">
    <source>
        <dbReference type="Pfam" id="PF00534"/>
    </source>
</evidence>
<gene>
    <name evidence="3" type="ORF">F9U64_12290</name>
</gene>
<dbReference type="OrthoDB" id="158463at2"/>
<dbReference type="AlphaFoldDB" id="A0A7C8L6U7"/>
<reference evidence="3 4" key="1">
    <citation type="submission" date="2019-10" db="EMBL/GenBank/DDBJ databases">
        <title>Gracilibacillus sp. nov. isolated from rice seeds.</title>
        <authorList>
            <person name="He S."/>
        </authorList>
    </citation>
    <scope>NUCLEOTIDE SEQUENCE [LARGE SCALE GENOMIC DNA]</scope>
    <source>
        <strain evidence="3 4">TD8</strain>
    </source>
</reference>
<feature type="domain" description="Glycosyltransferase subfamily 4-like N-terminal" evidence="2">
    <location>
        <begin position="2"/>
        <end position="136"/>
    </location>
</feature>
<evidence type="ECO:0000313" key="4">
    <source>
        <dbReference type="Proteomes" id="UP000480246"/>
    </source>
</evidence>
<protein>
    <submittedName>
        <fullName evidence="3">Glycosyltransferase family 4 protein</fullName>
    </submittedName>
</protein>
<sequence length="369" mass="41645">MKVVLLAAGNDIHSVRWANQLSENGSEVHLCYVSNQKPSADKFSDKVILHELRIPAPYGYYINVFQLKKIIKLVKPDIINAHYSSGYGTLGRLAGFSPYLISVYGSDVYDFPYKRRSNMEIIKKNLNSADSIASTSFAMACQTSKLINYPVSDIHITPFGVDIERFSRKQVKKESNNIIIGSIKKLSPKYGIQYGILAINYLINNLLAEKGRDLNIKYHIYGEGEQKPELIELVEKHDLQGVVEFKGRIPNNAVHMALNEMDIFLGTSVLDSESFGVAIVEAMACEVPVVVTDVDGFKEVVDGGKSGVMVNRKDFKMMGEEILKLIEHPELRVKIGEIQRKRVIEEYNWSENVKKMEDIYMNLIEKSSV</sequence>
<dbReference type="RefSeq" id="WP_153403786.1">
    <property type="nucleotide sequence ID" value="NZ_ML762431.1"/>
</dbReference>
<dbReference type="Proteomes" id="UP000480246">
    <property type="component" value="Unassembled WGS sequence"/>
</dbReference>
<dbReference type="PANTHER" id="PTHR12526">
    <property type="entry name" value="GLYCOSYLTRANSFERASE"/>
    <property type="match status" value="1"/>
</dbReference>
<feature type="domain" description="Glycosyl transferase family 1" evidence="1">
    <location>
        <begin position="166"/>
        <end position="342"/>
    </location>
</feature>
<organism evidence="3 4">
    <name type="scientific">Gracilibacillus oryzae</name>
    <dbReference type="NCBI Taxonomy" id="1672701"/>
    <lineage>
        <taxon>Bacteria</taxon>
        <taxon>Bacillati</taxon>
        <taxon>Bacillota</taxon>
        <taxon>Bacilli</taxon>
        <taxon>Bacillales</taxon>
        <taxon>Bacillaceae</taxon>
        <taxon>Gracilibacillus</taxon>
    </lineage>
</organism>
<accession>A0A7C8L6U7</accession>
<dbReference type="EMBL" id="WEID01000057">
    <property type="protein sequence ID" value="KAB8133673.1"/>
    <property type="molecule type" value="Genomic_DNA"/>
</dbReference>
<dbReference type="Pfam" id="PF00534">
    <property type="entry name" value="Glycos_transf_1"/>
    <property type="match status" value="1"/>
</dbReference>
<dbReference type="SUPFAM" id="SSF53756">
    <property type="entry name" value="UDP-Glycosyltransferase/glycogen phosphorylase"/>
    <property type="match status" value="1"/>
</dbReference>
<keyword evidence="4" id="KW-1185">Reference proteome</keyword>